<evidence type="ECO:0000256" key="1">
    <source>
        <dbReference type="ARBA" id="ARBA00004167"/>
    </source>
</evidence>
<name>A0A3B4T3S9_SERDU</name>
<proteinExistence type="predicted"/>
<dbReference type="InterPro" id="IPR020894">
    <property type="entry name" value="Cadherin_CS"/>
</dbReference>
<dbReference type="PANTHER" id="PTHR24028">
    <property type="entry name" value="CADHERIN-87A"/>
    <property type="match status" value="1"/>
</dbReference>
<feature type="signal peptide" evidence="13">
    <location>
        <begin position="1"/>
        <end position="18"/>
    </location>
</feature>
<evidence type="ECO:0000256" key="9">
    <source>
        <dbReference type="ARBA" id="ARBA00023157"/>
    </source>
</evidence>
<dbReference type="OMA" id="FERETYT"/>
<dbReference type="PROSITE" id="PS00232">
    <property type="entry name" value="CADHERIN_1"/>
    <property type="match status" value="1"/>
</dbReference>
<evidence type="ECO:0000313" key="15">
    <source>
        <dbReference type="Ensembl" id="ENSSDUP00000000652.1"/>
    </source>
</evidence>
<evidence type="ECO:0000256" key="3">
    <source>
        <dbReference type="ARBA" id="ARBA00022692"/>
    </source>
</evidence>
<dbReference type="CDD" id="cd11304">
    <property type="entry name" value="Cadherin_repeat"/>
    <property type="match status" value="2"/>
</dbReference>
<dbReference type="FunFam" id="2.60.40.60:FF:000020">
    <property type="entry name" value="Dachsous cadherin-related 1b"/>
    <property type="match status" value="1"/>
</dbReference>
<dbReference type="InterPro" id="IPR002126">
    <property type="entry name" value="Cadherin-like_dom"/>
</dbReference>
<reference evidence="15" key="2">
    <citation type="submission" date="2025-09" db="UniProtKB">
        <authorList>
            <consortium name="Ensembl"/>
        </authorList>
    </citation>
    <scope>IDENTIFICATION</scope>
</reference>
<dbReference type="PRINTS" id="PR00205">
    <property type="entry name" value="CADHERIN"/>
</dbReference>
<dbReference type="AlphaFoldDB" id="A0A3B4T3S9"/>
<keyword evidence="4 13" id="KW-0732">Signal</keyword>
<dbReference type="Ensembl" id="ENSSDUT00000000694.1">
    <property type="protein sequence ID" value="ENSSDUP00000000652.1"/>
    <property type="gene ID" value="ENSSDUG00000000549.1"/>
</dbReference>
<dbReference type="GeneTree" id="ENSGT00940000163878"/>
<dbReference type="GO" id="GO:0007156">
    <property type="term" value="P:homophilic cell adhesion via plasma membrane adhesion molecules"/>
    <property type="evidence" value="ECO:0007669"/>
    <property type="project" value="InterPro"/>
</dbReference>
<feature type="domain" description="Cadherin" evidence="14">
    <location>
        <begin position="124"/>
        <end position="217"/>
    </location>
</feature>
<keyword evidence="3" id="KW-0812">Transmembrane</keyword>
<dbReference type="Proteomes" id="UP000261420">
    <property type="component" value="Unplaced"/>
</dbReference>
<evidence type="ECO:0000256" key="6">
    <source>
        <dbReference type="ARBA" id="ARBA00022837"/>
    </source>
</evidence>
<dbReference type="STRING" id="41447.ENSSDUP00000000652"/>
<organism evidence="15 16">
    <name type="scientific">Seriola dumerili</name>
    <name type="common">Greater amberjack</name>
    <name type="synonym">Caranx dumerili</name>
    <dbReference type="NCBI Taxonomy" id="41447"/>
    <lineage>
        <taxon>Eukaryota</taxon>
        <taxon>Metazoa</taxon>
        <taxon>Chordata</taxon>
        <taxon>Craniata</taxon>
        <taxon>Vertebrata</taxon>
        <taxon>Euteleostomi</taxon>
        <taxon>Actinopterygii</taxon>
        <taxon>Neopterygii</taxon>
        <taxon>Teleostei</taxon>
        <taxon>Neoteleostei</taxon>
        <taxon>Acanthomorphata</taxon>
        <taxon>Carangaria</taxon>
        <taxon>Carangiformes</taxon>
        <taxon>Carangidae</taxon>
        <taxon>Seriola</taxon>
    </lineage>
</organism>
<accession>A0A3B4T3S9</accession>
<evidence type="ECO:0000256" key="12">
    <source>
        <dbReference type="SAM" id="MobiDB-lite"/>
    </source>
</evidence>
<evidence type="ECO:0000256" key="4">
    <source>
        <dbReference type="ARBA" id="ARBA00022729"/>
    </source>
</evidence>
<evidence type="ECO:0000313" key="16">
    <source>
        <dbReference type="Proteomes" id="UP000261420"/>
    </source>
</evidence>
<keyword evidence="16" id="KW-1185">Reference proteome</keyword>
<dbReference type="GO" id="GO:0009653">
    <property type="term" value="P:anatomical structure morphogenesis"/>
    <property type="evidence" value="ECO:0007669"/>
    <property type="project" value="UniProtKB-ARBA"/>
</dbReference>
<feature type="region of interest" description="Disordered" evidence="12">
    <location>
        <begin position="204"/>
        <end position="223"/>
    </location>
</feature>
<keyword evidence="7" id="KW-1133">Transmembrane helix</keyword>
<dbReference type="PANTHER" id="PTHR24028:SF328">
    <property type="entry name" value="CADHERIN-3"/>
    <property type="match status" value="1"/>
</dbReference>
<evidence type="ECO:0000256" key="2">
    <source>
        <dbReference type="ARBA" id="ARBA00022536"/>
    </source>
</evidence>
<evidence type="ECO:0000256" key="5">
    <source>
        <dbReference type="ARBA" id="ARBA00022737"/>
    </source>
</evidence>
<evidence type="ECO:0000256" key="13">
    <source>
        <dbReference type="SAM" id="SignalP"/>
    </source>
</evidence>
<feature type="chain" id="PRO_5017283994" description="Cadherin domain-containing protein" evidence="13">
    <location>
        <begin position="19"/>
        <end position="223"/>
    </location>
</feature>
<evidence type="ECO:0000256" key="8">
    <source>
        <dbReference type="ARBA" id="ARBA00023136"/>
    </source>
</evidence>
<reference evidence="15" key="1">
    <citation type="submission" date="2025-08" db="UniProtKB">
        <authorList>
            <consortium name="Ensembl"/>
        </authorList>
    </citation>
    <scope>IDENTIFICATION</scope>
</reference>
<dbReference type="PROSITE" id="PS50268">
    <property type="entry name" value="CADHERIN_2"/>
    <property type="match status" value="2"/>
</dbReference>
<dbReference type="Gene3D" id="2.60.40.60">
    <property type="entry name" value="Cadherins"/>
    <property type="match status" value="2"/>
</dbReference>
<evidence type="ECO:0000259" key="14">
    <source>
        <dbReference type="PROSITE" id="PS50268"/>
    </source>
</evidence>
<dbReference type="InterPro" id="IPR050174">
    <property type="entry name" value="Protocadherin/Cadherin-CA"/>
</dbReference>
<evidence type="ECO:0000256" key="11">
    <source>
        <dbReference type="PROSITE-ProRule" id="PRU00043"/>
    </source>
</evidence>
<dbReference type="FunFam" id="2.60.40.60:FF:000013">
    <property type="entry name" value="Cadherin EGF LAG seven-pass G-type receptor"/>
    <property type="match status" value="1"/>
</dbReference>
<dbReference type="Pfam" id="PF00028">
    <property type="entry name" value="Cadherin"/>
    <property type="match status" value="2"/>
</dbReference>
<keyword evidence="6 11" id="KW-0106">Calcium</keyword>
<dbReference type="InterPro" id="IPR015919">
    <property type="entry name" value="Cadherin-like_sf"/>
</dbReference>
<keyword evidence="10" id="KW-0325">Glycoprotein</keyword>
<evidence type="ECO:0000256" key="10">
    <source>
        <dbReference type="ARBA" id="ARBA00023180"/>
    </source>
</evidence>
<feature type="domain" description="Cadherin" evidence="14">
    <location>
        <begin position="47"/>
        <end position="123"/>
    </location>
</feature>
<dbReference type="SUPFAM" id="SSF49313">
    <property type="entry name" value="Cadherin-like"/>
    <property type="match status" value="2"/>
</dbReference>
<keyword evidence="5" id="KW-0677">Repeat</keyword>
<comment type="subcellular location">
    <subcellularLocation>
        <location evidence="1">Membrane</location>
        <topology evidence="1">Single-pass membrane protein</topology>
    </subcellularLocation>
</comment>
<keyword evidence="2" id="KW-0245">EGF-like domain</keyword>
<dbReference type="SMART" id="SM00112">
    <property type="entry name" value="CA"/>
    <property type="match status" value="2"/>
</dbReference>
<keyword evidence="8" id="KW-0472">Membrane</keyword>
<evidence type="ECO:0000256" key="7">
    <source>
        <dbReference type="ARBA" id="ARBA00022989"/>
    </source>
</evidence>
<protein>
    <recommendedName>
        <fullName evidence="14">Cadherin domain-containing protein</fullName>
    </recommendedName>
</protein>
<dbReference type="GO" id="GO:0005509">
    <property type="term" value="F:calcium ion binding"/>
    <property type="evidence" value="ECO:0007669"/>
    <property type="project" value="UniProtKB-UniRule"/>
</dbReference>
<sequence>MIPVIIKMLWIVHRLIDCQDLYPTCSDVVLVFFPLSVLNAIKKTIYPDEGPNGRIRYSLRGGEGRFSVDPVSGVVSVAGALDRETKAEYNLQVVAEDQGRPARSSTATLLVQVSDINDNIPEFSTAEYLAEVLETESAGTSLLTLSAVDPDEGPNGRVTFSIFQQSPSSDPAVFELDSSSGTLRLLQPLDYSEVQEYRLMVQASDGGTPPLVGNSSVEGRHLG</sequence>
<dbReference type="GO" id="GO:0005886">
    <property type="term" value="C:plasma membrane"/>
    <property type="evidence" value="ECO:0007669"/>
    <property type="project" value="InterPro"/>
</dbReference>
<keyword evidence="9" id="KW-1015">Disulfide bond</keyword>